<dbReference type="RefSeq" id="WP_118191155.1">
    <property type="nucleotide sequence ID" value="NZ_CP042465.1"/>
</dbReference>
<comment type="caution">
    <text evidence="11">The sequence shown here is derived from an EMBL/GenBank/DDBJ whole genome shotgun (WGS) entry which is preliminary data.</text>
</comment>
<dbReference type="Proteomes" id="UP000284990">
    <property type="component" value="Unassembled WGS sequence"/>
</dbReference>
<evidence type="ECO:0000256" key="4">
    <source>
        <dbReference type="ARBA" id="ARBA00022723"/>
    </source>
</evidence>
<dbReference type="EMBL" id="QSFW01000024">
    <property type="protein sequence ID" value="RHA84571.1"/>
    <property type="molecule type" value="Genomic_DNA"/>
</dbReference>
<protein>
    <recommendedName>
        <fullName evidence="1">RNA-directed DNA polymerase</fullName>
        <ecNumber evidence="1">2.7.7.49</ecNumber>
    </recommendedName>
</protein>
<sequence>MTDLQLQKMMELWKAYYRSRGIAPEFANQCLAYARSLLKQDMPVIFDLPHLCLLLGLDVSYLHSIVYGADKHYRNFFIRKKSGGVRELSAPHYTLKYVQTWIYENILSKVKVNYCAHGFCPKKSIVTNARVHVSNKYLLKLDLKDFFPSITQNQVINVFRSLGYSNHVAFYLGSICCVDGHLPQGAPTSPALSNIIAHHLDNRLLGVAKKMGYKYTRYADDLAFSGDLIKPVFVQYVVRIISECHFIVNASKVKLYKGNGAKILTGVSLANGQIRVPREYRRKLEQELYYISNYGLGEHIRRRRIKNPHYLESVIGKTEFWLMLEPENEFAKQSLEYLRALYNQKYNQ</sequence>
<dbReference type="InterPro" id="IPR000123">
    <property type="entry name" value="Reverse_transcriptase_msDNA"/>
</dbReference>
<evidence type="ECO:0000256" key="1">
    <source>
        <dbReference type="ARBA" id="ARBA00012493"/>
    </source>
</evidence>
<dbReference type="PANTHER" id="PTHR34047">
    <property type="entry name" value="NUCLEAR INTRON MATURASE 1, MITOCHONDRIAL-RELATED"/>
    <property type="match status" value="1"/>
</dbReference>
<comment type="similarity">
    <text evidence="8">Belongs to the bacterial reverse transcriptase family.</text>
</comment>
<comment type="catalytic activity">
    <reaction evidence="9">
        <text>DNA(n) + a 2'-deoxyribonucleoside 5'-triphosphate = DNA(n+1) + diphosphate</text>
        <dbReference type="Rhea" id="RHEA:22508"/>
        <dbReference type="Rhea" id="RHEA-COMP:17339"/>
        <dbReference type="Rhea" id="RHEA-COMP:17340"/>
        <dbReference type="ChEBI" id="CHEBI:33019"/>
        <dbReference type="ChEBI" id="CHEBI:61560"/>
        <dbReference type="ChEBI" id="CHEBI:173112"/>
        <dbReference type="EC" id="2.7.7.49"/>
    </reaction>
</comment>
<dbReference type="Pfam" id="PF00078">
    <property type="entry name" value="RVT_1"/>
    <property type="match status" value="1"/>
</dbReference>
<keyword evidence="6 11" id="KW-0695">RNA-directed DNA polymerase</keyword>
<feature type="domain" description="Reverse transcriptase" evidence="10">
    <location>
        <begin position="59"/>
        <end position="269"/>
    </location>
</feature>
<dbReference type="InterPro" id="IPR051083">
    <property type="entry name" value="GrpII_Intron_Splice-Mob/Def"/>
</dbReference>
<evidence type="ECO:0000313" key="12">
    <source>
        <dbReference type="Proteomes" id="UP000284990"/>
    </source>
</evidence>
<evidence type="ECO:0000256" key="5">
    <source>
        <dbReference type="ARBA" id="ARBA00022842"/>
    </source>
</evidence>
<dbReference type="InterPro" id="IPR043502">
    <property type="entry name" value="DNA/RNA_pol_sf"/>
</dbReference>
<dbReference type="GO" id="GO:0003723">
    <property type="term" value="F:RNA binding"/>
    <property type="evidence" value="ECO:0007669"/>
    <property type="project" value="InterPro"/>
</dbReference>
<organism evidence="11 12">
    <name type="scientific">Segatella copri</name>
    <dbReference type="NCBI Taxonomy" id="165179"/>
    <lineage>
        <taxon>Bacteria</taxon>
        <taxon>Pseudomonadati</taxon>
        <taxon>Bacteroidota</taxon>
        <taxon>Bacteroidia</taxon>
        <taxon>Bacteroidales</taxon>
        <taxon>Prevotellaceae</taxon>
        <taxon>Segatella</taxon>
    </lineage>
</organism>
<keyword evidence="7" id="KW-0051">Antiviral defense</keyword>
<keyword evidence="5" id="KW-0460">Magnesium</keyword>
<dbReference type="GO" id="GO:0046872">
    <property type="term" value="F:metal ion binding"/>
    <property type="evidence" value="ECO:0007669"/>
    <property type="project" value="UniProtKB-KW"/>
</dbReference>
<dbReference type="PANTHER" id="PTHR34047:SF7">
    <property type="entry name" value="RNA-DIRECTED DNA POLYMERASE"/>
    <property type="match status" value="1"/>
</dbReference>
<dbReference type="EC" id="2.7.7.49" evidence="1"/>
<evidence type="ECO:0000256" key="8">
    <source>
        <dbReference type="ARBA" id="ARBA00034120"/>
    </source>
</evidence>
<proteinExistence type="inferred from homology"/>
<name>A0AA92V0A9_9BACT</name>
<keyword evidence="3" id="KW-0548">Nucleotidyltransferase</keyword>
<reference evidence="11 12" key="1">
    <citation type="submission" date="2018-08" db="EMBL/GenBank/DDBJ databases">
        <title>A genome reference for cultivated species of the human gut microbiota.</title>
        <authorList>
            <person name="Zou Y."/>
            <person name="Xue W."/>
            <person name="Luo G."/>
        </authorList>
    </citation>
    <scope>NUCLEOTIDE SEQUENCE [LARGE SCALE GENOMIC DNA]</scope>
    <source>
        <strain evidence="11 12">AM42-23AC</strain>
    </source>
</reference>
<evidence type="ECO:0000259" key="10">
    <source>
        <dbReference type="PROSITE" id="PS50878"/>
    </source>
</evidence>
<dbReference type="AlphaFoldDB" id="A0AA92V0A9"/>
<keyword evidence="4" id="KW-0479">Metal-binding</keyword>
<accession>A0AA92V0A9</accession>
<dbReference type="CDD" id="cd03487">
    <property type="entry name" value="RT_Bac_retron_II"/>
    <property type="match status" value="1"/>
</dbReference>
<evidence type="ECO:0000256" key="6">
    <source>
        <dbReference type="ARBA" id="ARBA00022918"/>
    </source>
</evidence>
<evidence type="ECO:0000256" key="9">
    <source>
        <dbReference type="ARBA" id="ARBA00048173"/>
    </source>
</evidence>
<dbReference type="PRINTS" id="PR00866">
    <property type="entry name" value="RNADNAPOLMS"/>
</dbReference>
<dbReference type="GO" id="GO:0051607">
    <property type="term" value="P:defense response to virus"/>
    <property type="evidence" value="ECO:0007669"/>
    <property type="project" value="UniProtKB-KW"/>
</dbReference>
<evidence type="ECO:0000313" key="11">
    <source>
        <dbReference type="EMBL" id="RHA84571.1"/>
    </source>
</evidence>
<dbReference type="SUPFAM" id="SSF56672">
    <property type="entry name" value="DNA/RNA polymerases"/>
    <property type="match status" value="1"/>
</dbReference>
<evidence type="ECO:0000256" key="7">
    <source>
        <dbReference type="ARBA" id="ARBA00023118"/>
    </source>
</evidence>
<dbReference type="InterPro" id="IPR000477">
    <property type="entry name" value="RT_dom"/>
</dbReference>
<evidence type="ECO:0000256" key="2">
    <source>
        <dbReference type="ARBA" id="ARBA00022679"/>
    </source>
</evidence>
<keyword evidence="2" id="KW-0808">Transferase</keyword>
<evidence type="ECO:0000256" key="3">
    <source>
        <dbReference type="ARBA" id="ARBA00022695"/>
    </source>
</evidence>
<dbReference type="GO" id="GO:0003964">
    <property type="term" value="F:RNA-directed DNA polymerase activity"/>
    <property type="evidence" value="ECO:0007669"/>
    <property type="project" value="UniProtKB-KW"/>
</dbReference>
<gene>
    <name evidence="11" type="ORF">DW916_11240</name>
</gene>
<dbReference type="PROSITE" id="PS50878">
    <property type="entry name" value="RT_POL"/>
    <property type="match status" value="1"/>
</dbReference>